<protein>
    <submittedName>
        <fullName evidence="1">Uncharacterized protein</fullName>
    </submittedName>
</protein>
<evidence type="ECO:0000313" key="1">
    <source>
        <dbReference type="EMBL" id="HDD44447.1"/>
    </source>
</evidence>
<gene>
    <name evidence="1" type="ORF">ENG63_06275</name>
</gene>
<proteinExistence type="predicted"/>
<sequence length="127" mass="15079">MVIENIPIVCKHIIKKIEDKGYIIENKEFDKKSCVIDFRHPKIKKQIPVTYYTSSVKVTENGIETTIRGKVDRFKELWLDYCCEKEDNECVQKCRPHVNMEENILSVEANFTENPVEKFDRLLEELR</sequence>
<dbReference type="AlphaFoldDB" id="A0A7C0Y2U0"/>
<comment type="caution">
    <text evidence="1">The sequence shown here is derived from an EMBL/GenBank/DDBJ whole genome shotgun (WGS) entry which is preliminary data.</text>
</comment>
<name>A0A7C0Y2U0_DESA2</name>
<accession>A0A7C0Y2U0</accession>
<organism evidence="1">
    <name type="scientific">Desulfofervidus auxilii</name>
    <dbReference type="NCBI Taxonomy" id="1621989"/>
    <lineage>
        <taxon>Bacteria</taxon>
        <taxon>Pseudomonadati</taxon>
        <taxon>Thermodesulfobacteriota</taxon>
        <taxon>Candidatus Desulfofervidia</taxon>
        <taxon>Candidatus Desulfofervidales</taxon>
        <taxon>Candidatus Desulfofervidaceae</taxon>
        <taxon>Candidatus Desulfofervidus</taxon>
    </lineage>
</organism>
<dbReference type="EMBL" id="DRBS01000241">
    <property type="protein sequence ID" value="HDD44447.1"/>
    <property type="molecule type" value="Genomic_DNA"/>
</dbReference>
<dbReference type="Proteomes" id="UP000886289">
    <property type="component" value="Unassembled WGS sequence"/>
</dbReference>
<reference evidence="1" key="1">
    <citation type="journal article" date="2020" name="mSystems">
        <title>Genome- and Community-Level Interaction Insights into Carbon Utilization and Element Cycling Functions of Hydrothermarchaeota in Hydrothermal Sediment.</title>
        <authorList>
            <person name="Zhou Z."/>
            <person name="Liu Y."/>
            <person name="Xu W."/>
            <person name="Pan J."/>
            <person name="Luo Z.H."/>
            <person name="Li M."/>
        </authorList>
    </citation>
    <scope>NUCLEOTIDE SEQUENCE [LARGE SCALE GENOMIC DNA]</scope>
    <source>
        <strain evidence="1">HyVt-233</strain>
    </source>
</reference>